<evidence type="ECO:0000313" key="2">
    <source>
        <dbReference type="EMBL" id="KAF9729480.1"/>
    </source>
</evidence>
<accession>A0A9P6G6S0</accession>
<feature type="region of interest" description="Disordered" evidence="1">
    <location>
        <begin position="1"/>
        <end position="44"/>
    </location>
</feature>
<protein>
    <submittedName>
        <fullName evidence="2">Uncharacterized protein</fullName>
    </submittedName>
</protein>
<reference evidence="2" key="1">
    <citation type="journal article" date="2020" name="Mol. Plant Microbe Interact.">
        <title>Genome Sequence of the Biocontrol Agent Coniothyrium minitans strain Conio (IMI 134523).</title>
        <authorList>
            <person name="Patel D."/>
            <person name="Shittu T.A."/>
            <person name="Baroncelli R."/>
            <person name="Muthumeenakshi S."/>
            <person name="Osborne T.H."/>
            <person name="Janganan T.K."/>
            <person name="Sreenivasaprasad S."/>
        </authorList>
    </citation>
    <scope>NUCLEOTIDE SEQUENCE</scope>
    <source>
        <strain evidence="2">Conio</strain>
    </source>
</reference>
<organism evidence="2 3">
    <name type="scientific">Paraphaeosphaeria minitans</name>
    <dbReference type="NCBI Taxonomy" id="565426"/>
    <lineage>
        <taxon>Eukaryota</taxon>
        <taxon>Fungi</taxon>
        <taxon>Dikarya</taxon>
        <taxon>Ascomycota</taxon>
        <taxon>Pezizomycotina</taxon>
        <taxon>Dothideomycetes</taxon>
        <taxon>Pleosporomycetidae</taxon>
        <taxon>Pleosporales</taxon>
        <taxon>Massarineae</taxon>
        <taxon>Didymosphaeriaceae</taxon>
        <taxon>Paraphaeosphaeria</taxon>
    </lineage>
</organism>
<gene>
    <name evidence="2" type="ORF">PMIN01_12344</name>
</gene>
<name>A0A9P6G6S0_9PLEO</name>
<feature type="compositionally biased region" description="Low complexity" evidence="1">
    <location>
        <begin position="1"/>
        <end position="18"/>
    </location>
</feature>
<proteinExistence type="predicted"/>
<feature type="compositionally biased region" description="Polar residues" evidence="1">
    <location>
        <begin position="35"/>
        <end position="44"/>
    </location>
</feature>
<sequence>MQRGPPSQQLPASALLAATRQNPQSRSHAVCGTPSPRSGTSRLPSTLSFSGTLPATLCASVPVPVRVRVPVPVRNTYPPTCITPVISPRTSASAPRLRPFRTVPLPSANFVDAACVVRPDVEPWIPVLFESK</sequence>
<dbReference type="EMBL" id="WJXW01000016">
    <property type="protein sequence ID" value="KAF9729480.1"/>
    <property type="molecule type" value="Genomic_DNA"/>
</dbReference>
<comment type="caution">
    <text evidence="2">The sequence shown here is derived from an EMBL/GenBank/DDBJ whole genome shotgun (WGS) entry which is preliminary data.</text>
</comment>
<dbReference type="AlphaFoldDB" id="A0A9P6G6S0"/>
<keyword evidence="3" id="KW-1185">Reference proteome</keyword>
<evidence type="ECO:0000313" key="3">
    <source>
        <dbReference type="Proteomes" id="UP000756921"/>
    </source>
</evidence>
<dbReference type="Proteomes" id="UP000756921">
    <property type="component" value="Unassembled WGS sequence"/>
</dbReference>
<evidence type="ECO:0000256" key="1">
    <source>
        <dbReference type="SAM" id="MobiDB-lite"/>
    </source>
</evidence>